<keyword evidence="3" id="KW-1185">Reference proteome</keyword>
<dbReference type="InterPro" id="IPR050483">
    <property type="entry name" value="CoA-transferase_III_domain"/>
</dbReference>
<keyword evidence="1 2" id="KW-0808">Transferase</keyword>
<dbReference type="GO" id="GO:0016740">
    <property type="term" value="F:transferase activity"/>
    <property type="evidence" value="ECO:0007669"/>
    <property type="project" value="UniProtKB-KW"/>
</dbReference>
<sequence length="799" mass="87005">MTRPLEGVRVVELASEIAGPYCAKLLVDLGADVCKVEPPSGDPLRHWGPFPDGRPDPNRSGLFEYLNAGKHGLTLDFTDDGDLAAAQRLISNADVLVEDLPAGVAERRQWGLDADTLEQLNPNLVVARISNFGQEGPLRERVTTPLTLQAAAGWINVREPGRPPVQSGARIPEYIAGGYAALGALTALRVAAARTNRPVEVDVSMFESLLSTLPYPMMMAARLKSLNLPTNSKAAPMLGIVRAGDGWIGINCLTGQHWLDVCAMVGLPEFGEHQLAIMLGGPERDEFFAKAQPFLESMSVADLVELSQAMRIPAAPISQGDTILDCPQYAQRGFFIESASKEWQFTRPGAPFRFSKTPVPPPLTAPTTGAATLPAEWTERDAHRPDDAELDVAQPFAGLKVFDLSTFWAGAYLTCYLGAFGADVVKVESIQRPDGHRYSGSLLRSGDDWYECGPLWQGTNLNKRDITLDLTSAAGRELALRLAAEADVVVENFSPRVVEQFGLDYDSLACVNPGVIMVRMPGFGLEGPWRDYVGWALNIEQVSGMSASTGYGDGPPCNLQGPADPIAGVHACVALLAALEHRRSTGEGQLIEAAQIEVGAAVTAEPVIEYSLTHRVREREGNRHRSYAQGVYPTNHEDEWVAISVRDDADWAAVADLIDRSELKDDPLFSSQQARLDNHDAFDDVLTQWTGTREPDDVADTFRGRGVPAERLLAADRMYDVDQLEARGFYEELEHPLSGRQRFPGWPFRLKPGPAHHHRTASPTLGQHNDEVLGALGVSADGLAELREQRVIGERLLDG</sequence>
<evidence type="ECO:0000313" key="3">
    <source>
        <dbReference type="Proteomes" id="UP001236585"/>
    </source>
</evidence>
<dbReference type="EMBL" id="CP126981">
    <property type="protein sequence ID" value="WIM89712.1"/>
    <property type="molecule type" value="Genomic_DNA"/>
</dbReference>
<dbReference type="RefSeq" id="WP_285190449.1">
    <property type="nucleotide sequence ID" value="NZ_CP126981.1"/>
</dbReference>
<accession>A0ABY8W3V1</accession>
<dbReference type="InterPro" id="IPR023606">
    <property type="entry name" value="CoA-Trfase_III_dom_1_sf"/>
</dbReference>
<dbReference type="PANTHER" id="PTHR48207:SF3">
    <property type="entry name" value="SUCCINATE--HYDROXYMETHYLGLUTARATE COA-TRANSFERASE"/>
    <property type="match status" value="1"/>
</dbReference>
<dbReference type="EC" id="2.8.3.-" evidence="2"/>
<dbReference type="Pfam" id="PF02515">
    <property type="entry name" value="CoA_transf_3"/>
    <property type="match status" value="2"/>
</dbReference>
<dbReference type="PANTHER" id="PTHR48207">
    <property type="entry name" value="SUCCINATE--HYDROXYMETHYLGLUTARATE COA-TRANSFERASE"/>
    <property type="match status" value="1"/>
</dbReference>
<dbReference type="InterPro" id="IPR044855">
    <property type="entry name" value="CoA-Trfase_III_dom3_sf"/>
</dbReference>
<organism evidence="2 3">
    <name type="scientific">Candidatus Mycobacterium wuenschmannii</name>
    <dbReference type="NCBI Taxonomy" id="3027808"/>
    <lineage>
        <taxon>Bacteria</taxon>
        <taxon>Bacillati</taxon>
        <taxon>Actinomycetota</taxon>
        <taxon>Actinomycetes</taxon>
        <taxon>Mycobacteriales</taxon>
        <taxon>Mycobacteriaceae</taxon>
        <taxon>Mycobacterium</taxon>
    </lineage>
</organism>
<evidence type="ECO:0000256" key="1">
    <source>
        <dbReference type="ARBA" id="ARBA00022679"/>
    </source>
</evidence>
<dbReference type="InterPro" id="IPR003673">
    <property type="entry name" value="CoA-Trfase_fam_III"/>
</dbReference>
<evidence type="ECO:0000313" key="2">
    <source>
        <dbReference type="EMBL" id="WIM89712.1"/>
    </source>
</evidence>
<gene>
    <name evidence="2" type="ORF">PT015_09940</name>
</gene>
<dbReference type="Gene3D" id="3.30.1540.10">
    <property type="entry name" value="formyl-coa transferase, domain 3"/>
    <property type="match status" value="2"/>
</dbReference>
<protein>
    <submittedName>
        <fullName evidence="2">CoA transferase</fullName>
        <ecNumber evidence="2">2.8.3.-</ecNumber>
    </submittedName>
</protein>
<dbReference type="Proteomes" id="UP001236585">
    <property type="component" value="Chromosome"/>
</dbReference>
<reference evidence="2 3" key="1">
    <citation type="journal article" date="2023" name="Microbiol. Resour. Announc.">
        <title>Complete Genome Sequence of Mycobacterium wuenschmanii, a novel Nontuberculous Mycobacterium Isolated from a captive population of Amazon Milk Frogs.</title>
        <authorList>
            <person name="Hicks J."/>
            <person name="Zeineldin M."/>
            <person name="Ward H."/>
            <person name="Wuenschmann A."/>
            <person name="Camp P."/>
            <person name="Farrell D."/>
            <person name="Lehman K."/>
            <person name="Thacker T."/>
            <person name="Cuthbert E."/>
        </authorList>
    </citation>
    <scope>NUCLEOTIDE SEQUENCE [LARGE SCALE GENOMIC DNA]</scope>
    <source>
        <strain evidence="2 3">Wuenschmanii</strain>
    </source>
</reference>
<name>A0ABY8W3V1_9MYCO</name>
<dbReference type="SUPFAM" id="SSF89796">
    <property type="entry name" value="CoA-transferase family III (CaiB/BaiF)"/>
    <property type="match status" value="2"/>
</dbReference>
<proteinExistence type="predicted"/>
<dbReference type="Gene3D" id="3.40.50.10540">
    <property type="entry name" value="Crotonobetainyl-coa:carnitine coa-transferase, domain 1"/>
    <property type="match status" value="2"/>
</dbReference>